<keyword evidence="2" id="KW-1185">Reference proteome</keyword>
<dbReference type="Proteomes" id="UP001408789">
    <property type="component" value="Unassembled WGS sequence"/>
</dbReference>
<name>A0AAP0DVV7_9ASTR</name>
<gene>
    <name evidence="1" type="ORF">SSX86_001929</name>
</gene>
<comment type="caution">
    <text evidence="1">The sequence shown here is derived from an EMBL/GenBank/DDBJ whole genome shotgun (WGS) entry which is preliminary data.</text>
</comment>
<dbReference type="EMBL" id="JBCNJP010000003">
    <property type="protein sequence ID" value="KAK9080253.1"/>
    <property type="molecule type" value="Genomic_DNA"/>
</dbReference>
<evidence type="ECO:0000313" key="1">
    <source>
        <dbReference type="EMBL" id="KAK9080253.1"/>
    </source>
</evidence>
<dbReference type="AlphaFoldDB" id="A0AAP0DVV7"/>
<evidence type="ECO:0000313" key="2">
    <source>
        <dbReference type="Proteomes" id="UP001408789"/>
    </source>
</evidence>
<proteinExistence type="predicted"/>
<protein>
    <submittedName>
        <fullName evidence="1">Uncharacterized protein</fullName>
    </submittedName>
</protein>
<sequence length="113" mass="12457">MGMVVWWLPVSGMSPPLLLTGKMAMMISEPLSESKKVPSFGLFLTSSPSPVVLSKWNHPNIIKPTAIVREYSELFFIFEYMVAASLMLSRLNGLPSLELKRNVATSISATIAK</sequence>
<accession>A0AAP0DVV7</accession>
<organism evidence="1 2">
    <name type="scientific">Deinandra increscens subsp. villosa</name>
    <dbReference type="NCBI Taxonomy" id="3103831"/>
    <lineage>
        <taxon>Eukaryota</taxon>
        <taxon>Viridiplantae</taxon>
        <taxon>Streptophyta</taxon>
        <taxon>Embryophyta</taxon>
        <taxon>Tracheophyta</taxon>
        <taxon>Spermatophyta</taxon>
        <taxon>Magnoliopsida</taxon>
        <taxon>eudicotyledons</taxon>
        <taxon>Gunneridae</taxon>
        <taxon>Pentapetalae</taxon>
        <taxon>asterids</taxon>
        <taxon>campanulids</taxon>
        <taxon>Asterales</taxon>
        <taxon>Asteraceae</taxon>
        <taxon>Asteroideae</taxon>
        <taxon>Heliantheae alliance</taxon>
        <taxon>Madieae</taxon>
        <taxon>Madiinae</taxon>
        <taxon>Deinandra</taxon>
    </lineage>
</organism>
<reference evidence="1 2" key="1">
    <citation type="submission" date="2024-04" db="EMBL/GenBank/DDBJ databases">
        <title>The reference genome of an endangered Asteraceae, Deinandra increscens subsp. villosa, native to the Central Coast of California.</title>
        <authorList>
            <person name="Guilliams M."/>
            <person name="Hasenstab-Lehman K."/>
            <person name="Meyer R."/>
            <person name="Mcevoy S."/>
        </authorList>
    </citation>
    <scope>NUCLEOTIDE SEQUENCE [LARGE SCALE GENOMIC DNA]</scope>
    <source>
        <tissue evidence="1">Leaf</tissue>
    </source>
</reference>